<sequence length="489" mass="50108">MNPHQDPNDPSDDPPIETTPDPVESAAETSQDSSSRDQPVGEAPPTHAGTSRPDSAPGETPRADAPAATSTNFFGWLRGLGIVRGQDRWIGGVASGIAVRTGLDPVLIRGGFILLAIFGGVGILLYGLAWALLPEPDGRIHLESATQGSWTSGMTGALILTIMGIGRPNFPFFVDDGGGGFFWTIFWIGAVIFGVYVLVTILNKKKDAPGIADAPPAGAHSSSTHTVAADKPGTSLPPRTLTPPPLYSELPPLPAPRQRPTVPQRPPVPKPSGAELSLYLGGALIAVGAVLALDYTGIFNLGNSVIPVAIAAGLILLGVGIVALGLRGRTSGFLGFMAAVGIAAAVVTGSTLGTGALTVGSSAVWSPTTERPASEGYTVVAGQGTVDLSNLTNLDEDLVVRVNSLAGNVGILIPDDVPVEVRSSIALGALSTVDDGQEATAGGMWHPAEIDLNQNASGPRIILEIRGAMSHTTVAATQSELENVGGISR</sequence>
<feature type="region of interest" description="Disordered" evidence="1">
    <location>
        <begin position="1"/>
        <end position="67"/>
    </location>
</feature>
<evidence type="ECO:0000313" key="6">
    <source>
        <dbReference type="Proteomes" id="UP001597307"/>
    </source>
</evidence>
<evidence type="ECO:0000256" key="1">
    <source>
        <dbReference type="SAM" id="MobiDB-lite"/>
    </source>
</evidence>
<accession>A0ABW4Q6P1</accession>
<feature type="compositionally biased region" description="Pro residues" evidence="1">
    <location>
        <begin position="240"/>
        <end position="269"/>
    </location>
</feature>
<reference evidence="6" key="1">
    <citation type="journal article" date="2019" name="Int. J. Syst. Evol. Microbiol.">
        <title>The Global Catalogue of Microorganisms (GCM) 10K type strain sequencing project: providing services to taxonomists for standard genome sequencing and annotation.</title>
        <authorList>
            <consortium name="The Broad Institute Genomics Platform"/>
            <consortium name="The Broad Institute Genome Sequencing Center for Infectious Disease"/>
            <person name="Wu L."/>
            <person name="Ma J."/>
        </authorList>
    </citation>
    <scope>NUCLEOTIDE SEQUENCE [LARGE SCALE GENOMIC DNA]</scope>
    <source>
        <strain evidence="6">JCM 11496</strain>
    </source>
</reference>
<dbReference type="EMBL" id="JBHUGA010000011">
    <property type="protein sequence ID" value="MFD1846368.1"/>
    <property type="molecule type" value="Genomic_DNA"/>
</dbReference>
<feature type="compositionally biased region" description="Polar residues" evidence="1">
    <location>
        <begin position="27"/>
        <end position="37"/>
    </location>
</feature>
<feature type="domain" description="Cell wall-active antibiotics response LiaF-like C-terminal" evidence="4">
    <location>
        <begin position="379"/>
        <end position="438"/>
    </location>
</feature>
<feature type="transmembrane region" description="Helical" evidence="2">
    <location>
        <begin position="154"/>
        <end position="174"/>
    </location>
</feature>
<organism evidence="5 6">
    <name type="scientific">Arthrobacter flavus</name>
    <dbReference type="NCBI Taxonomy" id="95172"/>
    <lineage>
        <taxon>Bacteria</taxon>
        <taxon>Bacillati</taxon>
        <taxon>Actinomycetota</taxon>
        <taxon>Actinomycetes</taxon>
        <taxon>Micrococcales</taxon>
        <taxon>Micrococcaceae</taxon>
        <taxon>Arthrobacter</taxon>
    </lineage>
</organism>
<gene>
    <name evidence="5" type="ORF">ACFSFX_07125</name>
</gene>
<evidence type="ECO:0000313" key="5">
    <source>
        <dbReference type="EMBL" id="MFD1846368.1"/>
    </source>
</evidence>
<feature type="domain" description="Phage shock protein PspC N-terminal" evidence="3">
    <location>
        <begin position="85"/>
        <end position="135"/>
    </location>
</feature>
<dbReference type="Pfam" id="PF09922">
    <property type="entry name" value="LiaF-like_C"/>
    <property type="match status" value="1"/>
</dbReference>
<dbReference type="InterPro" id="IPR007168">
    <property type="entry name" value="Phageshock_PspC_N"/>
</dbReference>
<dbReference type="Pfam" id="PF04024">
    <property type="entry name" value="PspC"/>
    <property type="match status" value="1"/>
</dbReference>
<feature type="region of interest" description="Disordered" evidence="1">
    <location>
        <begin position="213"/>
        <end position="269"/>
    </location>
</feature>
<feature type="transmembrane region" description="Helical" evidence="2">
    <location>
        <begin position="112"/>
        <end position="133"/>
    </location>
</feature>
<keyword evidence="2" id="KW-1133">Transmembrane helix</keyword>
<keyword evidence="6" id="KW-1185">Reference proteome</keyword>
<evidence type="ECO:0000256" key="2">
    <source>
        <dbReference type="SAM" id="Phobius"/>
    </source>
</evidence>
<comment type="caution">
    <text evidence="5">The sequence shown here is derived from an EMBL/GenBank/DDBJ whole genome shotgun (WGS) entry which is preliminary data.</text>
</comment>
<dbReference type="RefSeq" id="WP_343879674.1">
    <property type="nucleotide sequence ID" value="NZ_BAAAIJ010000047.1"/>
</dbReference>
<dbReference type="InterPro" id="IPR024425">
    <property type="entry name" value="LiaF-like_C"/>
</dbReference>
<keyword evidence="2" id="KW-0812">Transmembrane</keyword>
<protein>
    <submittedName>
        <fullName evidence="5">PspC domain-containing protein</fullName>
    </submittedName>
</protein>
<proteinExistence type="predicted"/>
<evidence type="ECO:0000259" key="3">
    <source>
        <dbReference type="Pfam" id="PF04024"/>
    </source>
</evidence>
<dbReference type="Proteomes" id="UP001597307">
    <property type="component" value="Unassembled WGS sequence"/>
</dbReference>
<name>A0ABW4Q6P1_9MICC</name>
<feature type="transmembrane region" description="Helical" evidence="2">
    <location>
        <begin position="305"/>
        <end position="326"/>
    </location>
</feature>
<feature type="transmembrane region" description="Helical" evidence="2">
    <location>
        <begin position="276"/>
        <end position="293"/>
    </location>
</feature>
<feature type="transmembrane region" description="Helical" evidence="2">
    <location>
        <begin position="180"/>
        <end position="202"/>
    </location>
</feature>
<keyword evidence="2" id="KW-0472">Membrane</keyword>
<feature type="transmembrane region" description="Helical" evidence="2">
    <location>
        <begin position="333"/>
        <end position="352"/>
    </location>
</feature>
<evidence type="ECO:0000259" key="4">
    <source>
        <dbReference type="Pfam" id="PF09922"/>
    </source>
</evidence>